<protein>
    <submittedName>
        <fullName evidence="2">Uncharacterized protein</fullName>
    </submittedName>
</protein>
<dbReference type="PANTHER" id="PTHR34197:SF2">
    <property type="entry name" value="OS04G0591300 PROTEIN"/>
    <property type="match status" value="1"/>
</dbReference>
<dbReference type="AlphaFoldDB" id="A0A061G3J2"/>
<dbReference type="EMBL" id="CM001881">
    <property type="protein sequence ID" value="EOY23983.1"/>
    <property type="molecule type" value="Genomic_DNA"/>
</dbReference>
<evidence type="ECO:0000256" key="1">
    <source>
        <dbReference type="SAM" id="MobiDB-lite"/>
    </source>
</evidence>
<feature type="compositionally biased region" description="Basic and acidic residues" evidence="1">
    <location>
        <begin position="139"/>
        <end position="160"/>
    </location>
</feature>
<gene>
    <name evidence="2" type="ORF">TCM_015703</name>
</gene>
<dbReference type="HOGENOM" id="CLU_088765_0_0_1"/>
<dbReference type="STRING" id="3641.A0A061G3J2"/>
<organism evidence="2 3">
    <name type="scientific">Theobroma cacao</name>
    <name type="common">Cacao</name>
    <name type="synonym">Cocoa</name>
    <dbReference type="NCBI Taxonomy" id="3641"/>
    <lineage>
        <taxon>Eukaryota</taxon>
        <taxon>Viridiplantae</taxon>
        <taxon>Streptophyta</taxon>
        <taxon>Embryophyta</taxon>
        <taxon>Tracheophyta</taxon>
        <taxon>Spermatophyta</taxon>
        <taxon>Magnoliopsida</taxon>
        <taxon>eudicotyledons</taxon>
        <taxon>Gunneridae</taxon>
        <taxon>Pentapetalae</taxon>
        <taxon>rosids</taxon>
        <taxon>malvids</taxon>
        <taxon>Malvales</taxon>
        <taxon>Malvaceae</taxon>
        <taxon>Byttnerioideae</taxon>
        <taxon>Theobroma</taxon>
    </lineage>
</organism>
<reference evidence="2 3" key="1">
    <citation type="journal article" date="2013" name="Genome Biol.">
        <title>The genome sequence of the most widely cultivated cacao type and its use to identify candidate genes regulating pod color.</title>
        <authorList>
            <person name="Motamayor J.C."/>
            <person name="Mockaitis K."/>
            <person name="Schmutz J."/>
            <person name="Haiminen N."/>
            <person name="Iii D.L."/>
            <person name="Cornejo O."/>
            <person name="Findley S.D."/>
            <person name="Zheng P."/>
            <person name="Utro F."/>
            <person name="Royaert S."/>
            <person name="Saski C."/>
            <person name="Jenkins J."/>
            <person name="Podicheti R."/>
            <person name="Zhao M."/>
            <person name="Scheffler B.E."/>
            <person name="Stack J.C."/>
            <person name="Feltus F.A."/>
            <person name="Mustiga G.M."/>
            <person name="Amores F."/>
            <person name="Phillips W."/>
            <person name="Marelli J.P."/>
            <person name="May G.D."/>
            <person name="Shapiro H."/>
            <person name="Ma J."/>
            <person name="Bustamante C.D."/>
            <person name="Schnell R.J."/>
            <person name="Main D."/>
            <person name="Gilbert D."/>
            <person name="Parida L."/>
            <person name="Kuhn D.N."/>
        </authorList>
    </citation>
    <scope>NUCLEOTIDE SEQUENCE [LARGE SCALE GENOMIC DNA]</scope>
    <source>
        <strain evidence="3">cv. Matina 1-6</strain>
    </source>
</reference>
<dbReference type="FunCoup" id="A0A061G3J2">
    <property type="interactions" value="12"/>
</dbReference>
<dbReference type="Proteomes" id="UP000026915">
    <property type="component" value="Chromosome 3"/>
</dbReference>
<evidence type="ECO:0000313" key="3">
    <source>
        <dbReference type="Proteomes" id="UP000026915"/>
    </source>
</evidence>
<accession>A0A061G3J2</accession>
<proteinExistence type="predicted"/>
<keyword evidence="3" id="KW-1185">Reference proteome</keyword>
<dbReference type="PANTHER" id="PTHR34197">
    <property type="entry name" value="OS04G0591300 PROTEIN"/>
    <property type="match status" value="1"/>
</dbReference>
<dbReference type="OMA" id="EEVWKCA"/>
<dbReference type="eggNOG" id="ENOG502S0S0">
    <property type="taxonomic scope" value="Eukaryota"/>
</dbReference>
<name>A0A061G3J2_THECC</name>
<evidence type="ECO:0000313" key="2">
    <source>
        <dbReference type="EMBL" id="EOY23983.1"/>
    </source>
</evidence>
<sequence length="219" mass="24447">MAFYVDEEEVWKCPKHPSRRRRSGICPVCLRDKLASLCPECAHARPCACSATTSSSSSSSSLSRFSAAAAGDMPGVGSVGRVSNLIEGEPAFRRSRSLAIPFLRSKPESLSEKNDLAGIKSKTPSFWSMFRASNKSKRHESEDHQREGEKERIVAEEERRRMMRKSRSVAVTSHSGIGDLKSSPSTKGKGWYFPSPMKVFRQTRVSKLVFQERSPLYRG</sequence>
<dbReference type="InParanoid" id="A0A061G3J2"/>
<feature type="region of interest" description="Disordered" evidence="1">
    <location>
        <begin position="132"/>
        <end position="188"/>
    </location>
</feature>
<dbReference type="Gramene" id="EOY23983">
    <property type="protein sequence ID" value="EOY23983"/>
    <property type="gene ID" value="TCM_015703"/>
</dbReference>